<gene>
    <name evidence="1" type="ORF">H2200_000754</name>
</gene>
<keyword evidence="2" id="KW-1185">Reference proteome</keyword>
<accession>A0AA39CRA0</accession>
<comment type="caution">
    <text evidence="1">The sequence shown here is derived from an EMBL/GenBank/DDBJ whole genome shotgun (WGS) entry which is preliminary data.</text>
</comment>
<name>A0AA39CRA0_9EURO</name>
<evidence type="ECO:0000313" key="1">
    <source>
        <dbReference type="EMBL" id="KAJ9617033.1"/>
    </source>
</evidence>
<dbReference type="Gene3D" id="3.10.450.50">
    <property type="match status" value="1"/>
</dbReference>
<dbReference type="PANTHER" id="PTHR39598">
    <property type="entry name" value="AUSTINOL SYNTHESIS PROTEIN F-RELATED"/>
    <property type="match status" value="1"/>
</dbReference>
<dbReference type="SUPFAM" id="SSF54427">
    <property type="entry name" value="NTF2-like"/>
    <property type="match status" value="1"/>
</dbReference>
<proteinExistence type="predicted"/>
<dbReference type="InterPro" id="IPR032710">
    <property type="entry name" value="NTF2-like_dom_sf"/>
</dbReference>
<protein>
    <recommendedName>
        <fullName evidence="3">SnoaL-like domain-containing protein</fullName>
    </recommendedName>
</protein>
<dbReference type="InterPro" id="IPR050977">
    <property type="entry name" value="Fungal_Meroterpenoid_Isomerase"/>
</dbReference>
<dbReference type="Proteomes" id="UP001172673">
    <property type="component" value="Unassembled WGS sequence"/>
</dbReference>
<reference evidence="1" key="1">
    <citation type="submission" date="2022-10" db="EMBL/GenBank/DDBJ databases">
        <title>Culturing micro-colonial fungi from biological soil crusts in the Mojave desert and describing Neophaeococcomyces mojavensis, and introducing the new genera and species Taxawa tesnikishii.</title>
        <authorList>
            <person name="Kurbessoian T."/>
            <person name="Stajich J.E."/>
        </authorList>
    </citation>
    <scope>NUCLEOTIDE SEQUENCE</scope>
    <source>
        <strain evidence="1">TK_41</strain>
    </source>
</reference>
<organism evidence="1 2">
    <name type="scientific">Cladophialophora chaetospira</name>
    <dbReference type="NCBI Taxonomy" id="386627"/>
    <lineage>
        <taxon>Eukaryota</taxon>
        <taxon>Fungi</taxon>
        <taxon>Dikarya</taxon>
        <taxon>Ascomycota</taxon>
        <taxon>Pezizomycotina</taxon>
        <taxon>Eurotiomycetes</taxon>
        <taxon>Chaetothyriomycetidae</taxon>
        <taxon>Chaetothyriales</taxon>
        <taxon>Herpotrichiellaceae</taxon>
        <taxon>Cladophialophora</taxon>
    </lineage>
</organism>
<dbReference type="PANTHER" id="PTHR39598:SF1">
    <property type="entry name" value="AUSTINOID BIOSYNTHESIS CLUSTERS PROTEIN F-RELATED"/>
    <property type="match status" value="1"/>
</dbReference>
<evidence type="ECO:0000313" key="2">
    <source>
        <dbReference type="Proteomes" id="UP001172673"/>
    </source>
</evidence>
<dbReference type="EMBL" id="JAPDRK010000001">
    <property type="protein sequence ID" value="KAJ9617033.1"/>
    <property type="molecule type" value="Genomic_DNA"/>
</dbReference>
<dbReference type="AlphaFoldDB" id="A0AA39CRA0"/>
<sequence>MANTVLDNMKRYDQRILDAYAAWNLDAIMADRAEECVYHARPETAGLPPRNNAEYRQWYTTEIMPLMKTGIKVEVHNIVYDAEARKSVLHGISTSESIVGPYRNEVILITTFNESGDKAVKIEEMFDSAYFQQFGQRLQEFMAQQQKQ</sequence>
<evidence type="ECO:0008006" key="3">
    <source>
        <dbReference type="Google" id="ProtNLM"/>
    </source>
</evidence>